<gene>
    <name evidence="2" type="ORF">CryarDRAFT_3989</name>
</gene>
<dbReference type="Gene3D" id="3.30.450.150">
    <property type="entry name" value="Haem-degrading domain"/>
    <property type="match status" value="1"/>
</dbReference>
<protein>
    <recommendedName>
        <fullName evidence="1">UPF0303 protein CryarDRAFT_3989</fullName>
    </recommendedName>
</protein>
<dbReference type="PIRSF" id="PIRSF008757">
    <property type="entry name" value="UCP008757"/>
    <property type="match status" value="1"/>
</dbReference>
<dbReference type="PATRIC" id="fig|927661.3.peg.3962"/>
<sequence length="154" mass="16590">MSDEALETLLAQEDRLVFPRFDEQTAWELGGALRAAALAERLPVAIAIRRGAALLFHTALPGASADNDGWLRRKAAVVERYGHSSYYVGCRFRAEGGDFDVDSRLDTGEYAAHGGAFPLIVAGSGAIGSVGVSGLPQVEDHRFVVTQLERFLNT</sequence>
<dbReference type="PANTHER" id="PTHR28255">
    <property type="match status" value="1"/>
</dbReference>
<dbReference type="AlphaFoldDB" id="A0A010Z670"/>
<dbReference type="InterPro" id="IPR038084">
    <property type="entry name" value="PduO/GlcC-like_sf"/>
</dbReference>
<name>A0A010Z670_9ACTN</name>
<dbReference type="RefSeq" id="WP_035852732.1">
    <property type="nucleotide sequence ID" value="NZ_KK073874.1"/>
</dbReference>
<dbReference type="Proteomes" id="UP000021053">
    <property type="component" value="Unassembled WGS sequence"/>
</dbReference>
<comment type="similarity">
    <text evidence="1">Belongs to the UPF0303 family.</text>
</comment>
<dbReference type="Pfam" id="PF03928">
    <property type="entry name" value="HbpS-like"/>
    <property type="match status" value="1"/>
</dbReference>
<evidence type="ECO:0000313" key="3">
    <source>
        <dbReference type="Proteomes" id="UP000021053"/>
    </source>
</evidence>
<dbReference type="NCBIfam" id="NF002696">
    <property type="entry name" value="PRK02487.1-5"/>
    <property type="match status" value="1"/>
</dbReference>
<keyword evidence="3" id="KW-1185">Reference proteome</keyword>
<organism evidence="2 3">
    <name type="scientific">Cryptosporangium arvum DSM 44712</name>
    <dbReference type="NCBI Taxonomy" id="927661"/>
    <lineage>
        <taxon>Bacteria</taxon>
        <taxon>Bacillati</taxon>
        <taxon>Actinomycetota</taxon>
        <taxon>Actinomycetes</taxon>
        <taxon>Cryptosporangiales</taxon>
        <taxon>Cryptosporangiaceae</taxon>
        <taxon>Cryptosporangium</taxon>
    </lineage>
</organism>
<accession>A0A010Z670</accession>
<dbReference type="InterPro" id="IPR010371">
    <property type="entry name" value="YBR137W-like"/>
</dbReference>
<comment type="caution">
    <text evidence="2">The sequence shown here is derived from an EMBL/GenBank/DDBJ whole genome shotgun (WGS) entry which is preliminary data.</text>
</comment>
<dbReference type="InterPro" id="IPR005624">
    <property type="entry name" value="PduO/GlcC-like"/>
</dbReference>
<dbReference type="SUPFAM" id="SSF143744">
    <property type="entry name" value="GlcG-like"/>
    <property type="match status" value="1"/>
</dbReference>
<dbReference type="HOGENOM" id="CLU_101036_2_1_11"/>
<dbReference type="EMBL" id="JFBT01000001">
    <property type="protein sequence ID" value="EXG82788.1"/>
    <property type="molecule type" value="Genomic_DNA"/>
</dbReference>
<evidence type="ECO:0000313" key="2">
    <source>
        <dbReference type="EMBL" id="EXG82788.1"/>
    </source>
</evidence>
<dbReference type="OrthoDB" id="9815315at2"/>
<reference evidence="2 3" key="1">
    <citation type="submission" date="2013-07" db="EMBL/GenBank/DDBJ databases">
        <authorList>
            <consortium name="DOE Joint Genome Institute"/>
            <person name="Eisen J."/>
            <person name="Huntemann M."/>
            <person name="Han J."/>
            <person name="Chen A."/>
            <person name="Kyrpides N."/>
            <person name="Mavromatis K."/>
            <person name="Markowitz V."/>
            <person name="Palaniappan K."/>
            <person name="Ivanova N."/>
            <person name="Schaumberg A."/>
            <person name="Pati A."/>
            <person name="Liolios K."/>
            <person name="Nordberg H.P."/>
            <person name="Cantor M.N."/>
            <person name="Hua S.X."/>
            <person name="Woyke T."/>
        </authorList>
    </citation>
    <scope>NUCLEOTIDE SEQUENCE [LARGE SCALE GENOMIC DNA]</scope>
    <source>
        <strain evidence="2 3">DSM 44712</strain>
    </source>
</reference>
<dbReference type="HAMAP" id="MF_00761">
    <property type="entry name" value="UPF0303"/>
    <property type="match status" value="1"/>
</dbReference>
<proteinExistence type="inferred from homology"/>
<evidence type="ECO:0000256" key="1">
    <source>
        <dbReference type="HAMAP-Rule" id="MF_00761"/>
    </source>
</evidence>
<dbReference type="PANTHER" id="PTHR28255:SF1">
    <property type="entry name" value="UPF0303 PROTEIN YBR137W"/>
    <property type="match status" value="1"/>
</dbReference>